<evidence type="ECO:0000256" key="3">
    <source>
        <dbReference type="ARBA" id="ARBA00022692"/>
    </source>
</evidence>
<name>S3EGK5_9GAMM</name>
<evidence type="ECO:0000256" key="5">
    <source>
        <dbReference type="ARBA" id="ARBA00023136"/>
    </source>
</evidence>
<evidence type="ECO:0000256" key="6">
    <source>
        <dbReference type="SAM" id="Phobius"/>
    </source>
</evidence>
<reference evidence="8 9" key="1">
    <citation type="journal article" date="2014" name="Environ. Microbiol.">
        <title>Genomic signatures of obligate host dependence in the luminous bacterial symbiont of a vertebrate.</title>
        <authorList>
            <person name="Hendry T.A."/>
            <person name="de Wet J.R."/>
            <person name="Dunlap P.V."/>
        </authorList>
    </citation>
    <scope>NUCLEOTIDE SEQUENCE [LARGE SCALE GENOMIC DNA]</scope>
    <source>
        <strain evidence="8 9">Akat1</strain>
    </source>
</reference>
<keyword evidence="5 6" id="KW-0472">Membrane</keyword>
<evidence type="ECO:0000313" key="9">
    <source>
        <dbReference type="Proteomes" id="UP000053688"/>
    </source>
</evidence>
<feature type="domain" description="RDD" evidence="7">
    <location>
        <begin position="10"/>
        <end position="148"/>
    </location>
</feature>
<dbReference type="EMBL" id="AMSD01000002">
    <property type="protein sequence ID" value="EPE37278.1"/>
    <property type="molecule type" value="Genomic_DNA"/>
</dbReference>
<accession>S3EGK5</accession>
<dbReference type="Pfam" id="PF06271">
    <property type="entry name" value="RDD"/>
    <property type="match status" value="1"/>
</dbReference>
<dbReference type="InterPro" id="IPR051791">
    <property type="entry name" value="Pra-immunoreactive"/>
</dbReference>
<sequence length="157" mass="17705">MNKINSLPPAGLIRRLGALLYDSLIILAIEIIAAGIVIAIIFALHSLEIVHYGEYGDPAGLLDKHPILSQLFAIYLSIIWICFFHFFWVKTGQTLGMKTWRIQLRNQDGRSVITISQAFIRLATSVFGIANFSMLFNMQQQSFHDVLSKTQIVVLKD</sequence>
<dbReference type="STRING" id="28176.CF66_7001"/>
<dbReference type="eggNOG" id="COG1714">
    <property type="taxonomic scope" value="Bacteria"/>
</dbReference>
<keyword evidence="4 6" id="KW-1133">Transmembrane helix</keyword>
<evidence type="ECO:0000313" key="8">
    <source>
        <dbReference type="EMBL" id="EPE37278.1"/>
    </source>
</evidence>
<proteinExistence type="predicted"/>
<evidence type="ECO:0000259" key="7">
    <source>
        <dbReference type="Pfam" id="PF06271"/>
    </source>
</evidence>
<dbReference type="RefSeq" id="WP_016503910.1">
    <property type="nucleotide sequence ID" value="NZ_AMSD01000002.1"/>
</dbReference>
<organism evidence="8 9">
    <name type="scientific">Candidatus Photodesmus katoptron Akat1</name>
    <dbReference type="NCBI Taxonomy" id="1236703"/>
    <lineage>
        <taxon>Bacteria</taxon>
        <taxon>Pseudomonadati</taxon>
        <taxon>Pseudomonadota</taxon>
        <taxon>Gammaproteobacteria</taxon>
        <taxon>Vibrionales</taxon>
        <taxon>Vibrionaceae</taxon>
        <taxon>Candidatus Photodesmus</taxon>
    </lineage>
</organism>
<evidence type="ECO:0000256" key="2">
    <source>
        <dbReference type="ARBA" id="ARBA00022475"/>
    </source>
</evidence>
<evidence type="ECO:0000256" key="1">
    <source>
        <dbReference type="ARBA" id="ARBA00004651"/>
    </source>
</evidence>
<comment type="subcellular location">
    <subcellularLocation>
        <location evidence="1">Cell membrane</location>
        <topology evidence="1">Multi-pass membrane protein</topology>
    </subcellularLocation>
</comment>
<evidence type="ECO:0000256" key="4">
    <source>
        <dbReference type="ARBA" id="ARBA00022989"/>
    </source>
</evidence>
<feature type="transmembrane region" description="Helical" evidence="6">
    <location>
        <begin position="24"/>
        <end position="47"/>
    </location>
</feature>
<keyword evidence="9" id="KW-1185">Reference proteome</keyword>
<feature type="transmembrane region" description="Helical" evidence="6">
    <location>
        <begin position="67"/>
        <end position="89"/>
    </location>
</feature>
<dbReference type="Proteomes" id="UP000053688">
    <property type="component" value="Unassembled WGS sequence"/>
</dbReference>
<gene>
    <name evidence="8" type="ORF">O1U_0578</name>
</gene>
<dbReference type="PANTHER" id="PTHR36115:SF10">
    <property type="entry name" value="RDD DOMAIN-CONTAINING PROTEIN"/>
    <property type="match status" value="1"/>
</dbReference>
<keyword evidence="3 6" id="KW-0812">Transmembrane</keyword>
<protein>
    <recommendedName>
        <fullName evidence="7">RDD domain-containing protein</fullName>
    </recommendedName>
</protein>
<dbReference type="GO" id="GO:0005886">
    <property type="term" value="C:plasma membrane"/>
    <property type="evidence" value="ECO:0007669"/>
    <property type="project" value="UniProtKB-SubCell"/>
</dbReference>
<keyword evidence="2" id="KW-1003">Cell membrane</keyword>
<dbReference type="AlphaFoldDB" id="S3EGK5"/>
<comment type="caution">
    <text evidence="8">The sequence shown here is derived from an EMBL/GenBank/DDBJ whole genome shotgun (WGS) entry which is preliminary data.</text>
</comment>
<dbReference type="InterPro" id="IPR010432">
    <property type="entry name" value="RDD"/>
</dbReference>
<dbReference type="PANTHER" id="PTHR36115">
    <property type="entry name" value="PROLINE-RICH ANTIGEN HOMOLOG-RELATED"/>
    <property type="match status" value="1"/>
</dbReference>